<feature type="coiled-coil region" evidence="3">
    <location>
        <begin position="326"/>
        <end position="353"/>
    </location>
</feature>
<keyword evidence="4" id="KW-1133">Transmembrane helix</keyword>
<dbReference type="NCBIfam" id="TIGR02971">
    <property type="entry name" value="heterocyst_DevB"/>
    <property type="match status" value="1"/>
</dbReference>
<dbReference type="PRINTS" id="PR01490">
    <property type="entry name" value="RTXTOXIND"/>
</dbReference>
<feature type="transmembrane region" description="Helical" evidence="4">
    <location>
        <begin position="20"/>
        <end position="40"/>
    </location>
</feature>
<keyword evidence="4" id="KW-0472">Membrane</keyword>
<dbReference type="SUPFAM" id="SSF111369">
    <property type="entry name" value="HlyD-like secretion proteins"/>
    <property type="match status" value="1"/>
</dbReference>
<dbReference type="PANTHER" id="PTHR32347">
    <property type="entry name" value="EFFLUX SYSTEM COMPONENT YKNX-RELATED"/>
    <property type="match status" value="1"/>
</dbReference>
<dbReference type="GO" id="GO:0030313">
    <property type="term" value="C:cell envelope"/>
    <property type="evidence" value="ECO:0007669"/>
    <property type="project" value="UniProtKB-SubCell"/>
</dbReference>
<evidence type="ECO:0000313" key="5">
    <source>
        <dbReference type="EMBL" id="AFY93401.1"/>
    </source>
</evidence>
<gene>
    <name evidence="5" type="ORF">Cha6605_2325</name>
</gene>
<dbReference type="Gene3D" id="2.40.30.170">
    <property type="match status" value="1"/>
</dbReference>
<dbReference type="HOGENOM" id="CLU_031364_1_0_3"/>
<dbReference type="Proteomes" id="UP000010366">
    <property type="component" value="Chromosome"/>
</dbReference>
<evidence type="ECO:0000256" key="1">
    <source>
        <dbReference type="ARBA" id="ARBA00004196"/>
    </source>
</evidence>
<dbReference type="KEGG" id="cmp:Cha6605_2325"/>
<comment type="subcellular location">
    <subcellularLocation>
        <location evidence="1">Cell envelope</location>
    </subcellularLocation>
</comment>
<evidence type="ECO:0000256" key="2">
    <source>
        <dbReference type="ARBA" id="ARBA00023054"/>
    </source>
</evidence>
<dbReference type="EMBL" id="CP003600">
    <property type="protein sequence ID" value="AFY93401.1"/>
    <property type="molecule type" value="Genomic_DNA"/>
</dbReference>
<accession>K9UG58</accession>
<dbReference type="OrthoDB" id="264111at2"/>
<keyword evidence="2 3" id="KW-0175">Coiled coil</keyword>
<evidence type="ECO:0000256" key="4">
    <source>
        <dbReference type="SAM" id="Phobius"/>
    </source>
</evidence>
<feature type="coiled-coil region" evidence="3">
    <location>
        <begin position="209"/>
        <end position="260"/>
    </location>
</feature>
<dbReference type="PANTHER" id="PTHR32347:SF27">
    <property type="entry name" value="RND EFFLUX PUMP MEMBRANE FUSION PROTEIN BARREL-SANDWICH DOMAIN-CONTAINING PROTEIN"/>
    <property type="match status" value="1"/>
</dbReference>
<reference evidence="5 6" key="1">
    <citation type="submission" date="2012-05" db="EMBL/GenBank/DDBJ databases">
        <title>Finished chromosome of genome of Chamaesiphon sp. PCC 6605.</title>
        <authorList>
            <consortium name="US DOE Joint Genome Institute"/>
            <person name="Gugger M."/>
            <person name="Coursin T."/>
            <person name="Rippka R."/>
            <person name="Tandeau De Marsac N."/>
            <person name="Huntemann M."/>
            <person name="Wei C.-L."/>
            <person name="Han J."/>
            <person name="Detter J.C."/>
            <person name="Han C."/>
            <person name="Tapia R."/>
            <person name="Chen A."/>
            <person name="Kyrpides N."/>
            <person name="Mavromatis K."/>
            <person name="Markowitz V."/>
            <person name="Szeto E."/>
            <person name="Ivanova N."/>
            <person name="Pagani I."/>
            <person name="Pati A."/>
            <person name="Goodwin L."/>
            <person name="Nordberg H.P."/>
            <person name="Cantor M.N."/>
            <person name="Hua S.X."/>
            <person name="Woyke T."/>
            <person name="Kerfeld C.A."/>
        </authorList>
    </citation>
    <scope>NUCLEOTIDE SEQUENCE [LARGE SCALE GENOMIC DNA]</scope>
    <source>
        <strain evidence="6">ATCC 27169 / PCC 6605</strain>
    </source>
</reference>
<dbReference type="eggNOG" id="COG0845">
    <property type="taxonomic scope" value="Bacteria"/>
</dbReference>
<evidence type="ECO:0000256" key="3">
    <source>
        <dbReference type="SAM" id="Coils"/>
    </source>
</evidence>
<organism evidence="5 6">
    <name type="scientific">Chamaesiphon minutus (strain ATCC 27169 / PCC 6605)</name>
    <dbReference type="NCBI Taxonomy" id="1173020"/>
    <lineage>
        <taxon>Bacteria</taxon>
        <taxon>Bacillati</taxon>
        <taxon>Cyanobacteriota</taxon>
        <taxon>Cyanophyceae</taxon>
        <taxon>Gomontiellales</taxon>
        <taxon>Chamaesiphonaceae</taxon>
        <taxon>Chamaesiphon</taxon>
    </lineage>
</organism>
<keyword evidence="6" id="KW-1185">Reference proteome</keyword>
<dbReference type="STRING" id="1173020.Cha6605_2325"/>
<proteinExistence type="predicted"/>
<evidence type="ECO:0000313" key="6">
    <source>
        <dbReference type="Proteomes" id="UP000010366"/>
    </source>
</evidence>
<dbReference type="InterPro" id="IPR050465">
    <property type="entry name" value="UPF0194_transport"/>
</dbReference>
<dbReference type="RefSeq" id="WP_015159551.1">
    <property type="nucleotide sequence ID" value="NC_019697.1"/>
</dbReference>
<keyword evidence="4" id="KW-0812">Transmembrane</keyword>
<dbReference type="PATRIC" id="fig|1173020.3.peg.2641"/>
<dbReference type="AlphaFoldDB" id="K9UG58"/>
<protein>
    <submittedName>
        <fullName evidence="5">ABC exporter membrane fusion protein, DevB family</fullName>
    </submittedName>
</protein>
<sequence>MGQDNFVVDKFKSLDPVTRWVAIGATAAALLLLPAGLHLAGTFTQPPAAKQAVKPAPKPVEATAVTSLGRLEPLGEVIKVSAPSAQMGQGIISQLLVKEGDRVSKGQVIAVLNNRQRLEAALLKAQEDVRVSQSNLDKVKAGAKQGEIGAQRAEIDRLKSQLQGYRDTYVATKARLEAQLKWEPAAQAGRIASLKAQLAGEKPTQEATLRRLRSQLRNTEVDYKRFQQLYAERAIEATRLDAKRLEVETIRQQIAEAQSKYNQTVATLNQQIIENQATQQKLTSTAQQQLAEAKANYDTSVATTNQQIAAAQATLNKIAEVRPVDVAGAQAELARAQATVRQAQAELTDAFVRSPVAGEILKVHARAGEAPGTNGIVEMGQTSQMVAVAEVYESDVRKLRVGQSATIKSESGAFTQNLKGTVKEIGLQIGKQDVLNTDPAADSDSRVVEVKIAIDPSDSTVVKGLTNSKIAVTINTK</sequence>
<dbReference type="InterPro" id="IPR014315">
    <property type="entry name" value="ABC_heterocyst_DevB"/>
</dbReference>
<name>K9UG58_CHAP6</name>
<dbReference type="Gene3D" id="2.40.50.100">
    <property type="match status" value="1"/>
</dbReference>
<feature type="coiled-coil region" evidence="3">
    <location>
        <begin position="108"/>
        <end position="175"/>
    </location>
</feature>